<protein>
    <recommendedName>
        <fullName evidence="3">Lumazine-binding protein</fullName>
    </recommendedName>
</protein>
<gene>
    <name evidence="1" type="ORF">ATK36_1011</name>
</gene>
<comment type="caution">
    <text evidence="1">The sequence shown here is derived from an EMBL/GenBank/DDBJ whole genome shotgun (WGS) entry which is preliminary data.</text>
</comment>
<dbReference type="RefSeq" id="WP_098510011.1">
    <property type="nucleotide sequence ID" value="NZ_JBIAKZ010000006.1"/>
</dbReference>
<evidence type="ECO:0000313" key="1">
    <source>
        <dbReference type="EMBL" id="PFG57428.1"/>
    </source>
</evidence>
<name>A0A2A9G1Y9_9PSEU</name>
<sequence length="147" mass="14884">MRTRPAAALAVLAALVLGGVLGLFLVSGPGAAEPETPPPPATLHAGSPAPEADRVATTVVANALVQAMSASDTAEFATLTCRPQGKEALVGLQARWDAAGPMRASIAASPVVSGDEASVTVRVEATGGHKDTAFPLRRVHGRWCLAD</sequence>
<accession>A0A2A9G1Y9</accession>
<dbReference type="AlphaFoldDB" id="A0A2A9G1Y9"/>
<dbReference type="Proteomes" id="UP000243542">
    <property type="component" value="Unassembled WGS sequence"/>
</dbReference>
<keyword evidence="2" id="KW-1185">Reference proteome</keyword>
<dbReference type="EMBL" id="PDJK01000001">
    <property type="protein sequence ID" value="PFG57428.1"/>
    <property type="molecule type" value="Genomic_DNA"/>
</dbReference>
<evidence type="ECO:0000313" key="2">
    <source>
        <dbReference type="Proteomes" id="UP000243542"/>
    </source>
</evidence>
<evidence type="ECO:0008006" key="3">
    <source>
        <dbReference type="Google" id="ProtNLM"/>
    </source>
</evidence>
<proteinExistence type="predicted"/>
<organism evidence="1 2">
    <name type="scientific">Amycolatopsis sulphurea</name>
    <dbReference type="NCBI Taxonomy" id="76022"/>
    <lineage>
        <taxon>Bacteria</taxon>
        <taxon>Bacillati</taxon>
        <taxon>Actinomycetota</taxon>
        <taxon>Actinomycetes</taxon>
        <taxon>Pseudonocardiales</taxon>
        <taxon>Pseudonocardiaceae</taxon>
        <taxon>Amycolatopsis</taxon>
    </lineage>
</organism>
<reference evidence="1 2" key="1">
    <citation type="submission" date="2017-10" db="EMBL/GenBank/DDBJ databases">
        <title>Sequencing the genomes of 1000 actinobacteria strains.</title>
        <authorList>
            <person name="Klenk H.-P."/>
        </authorList>
    </citation>
    <scope>NUCLEOTIDE SEQUENCE [LARGE SCALE GENOMIC DNA]</scope>
    <source>
        <strain evidence="1 2">DSM 46092</strain>
    </source>
</reference>